<name>A0A0M2K6Y3_9GAMM</name>
<sequence length="157" mass="17021">MNSAVIKWFLTRLLSGVLLSAVLLVTGWRLYSIGYDSGHKDASADGNAALASEQKARADERQQLAQAGQQALLQARDDERQQRERADQLAQRLADKEFELTQTNRLLQLGINKAVSDDNQTSGCGYNGLGPHSLQLYTKALGYVGGGNTRAGSRSGQ</sequence>
<protein>
    <submittedName>
        <fullName evidence="2">Uncharacterized protein</fullName>
    </submittedName>
</protein>
<keyword evidence="3" id="KW-1185">Reference proteome</keyword>
<evidence type="ECO:0000313" key="3">
    <source>
        <dbReference type="Proteomes" id="UP000033924"/>
    </source>
</evidence>
<evidence type="ECO:0000256" key="1">
    <source>
        <dbReference type="SAM" id="MobiDB-lite"/>
    </source>
</evidence>
<dbReference type="PATRIC" id="fig|65700.7.peg.857"/>
<comment type="caution">
    <text evidence="2">The sequence shown here is derived from an EMBL/GenBank/DDBJ whole genome shotgun (WGS) entry which is preliminary data.</text>
</comment>
<gene>
    <name evidence="2" type="ORF">SY86_03390</name>
</gene>
<organism evidence="2 3">
    <name type="scientific">Erwinia tracheiphila</name>
    <dbReference type="NCBI Taxonomy" id="65700"/>
    <lineage>
        <taxon>Bacteria</taxon>
        <taxon>Pseudomonadati</taxon>
        <taxon>Pseudomonadota</taxon>
        <taxon>Gammaproteobacteria</taxon>
        <taxon>Enterobacterales</taxon>
        <taxon>Erwiniaceae</taxon>
        <taxon>Erwinia</taxon>
    </lineage>
</organism>
<feature type="compositionally biased region" description="Basic and acidic residues" evidence="1">
    <location>
        <begin position="75"/>
        <end position="88"/>
    </location>
</feature>
<dbReference type="EMBL" id="JXNU01000003">
    <property type="protein sequence ID" value="KKF34694.1"/>
    <property type="molecule type" value="Genomic_DNA"/>
</dbReference>
<proteinExistence type="predicted"/>
<dbReference type="STRING" id="65700.SY86_03390"/>
<dbReference type="Proteomes" id="UP000033924">
    <property type="component" value="Unassembled WGS sequence"/>
</dbReference>
<evidence type="ECO:0000313" key="2">
    <source>
        <dbReference type="EMBL" id="KKF34694.1"/>
    </source>
</evidence>
<reference evidence="2 3" key="1">
    <citation type="submission" date="2015-01" db="EMBL/GenBank/DDBJ databases">
        <title>Erwinia tracheiphila.</title>
        <authorList>
            <person name="Shapiro L.R."/>
        </authorList>
    </citation>
    <scope>NUCLEOTIDE SEQUENCE [LARGE SCALE GENOMIC DNA]</scope>
    <source>
        <strain evidence="2 3">BuffGH</strain>
    </source>
</reference>
<dbReference type="AlphaFoldDB" id="A0A0M2K6Y3"/>
<accession>A0A0M2K6Y3</accession>
<feature type="region of interest" description="Disordered" evidence="1">
    <location>
        <begin position="44"/>
        <end position="88"/>
    </location>
</feature>
<feature type="compositionally biased region" description="Low complexity" evidence="1">
    <location>
        <begin position="63"/>
        <end position="74"/>
    </location>
</feature>